<dbReference type="VEuPathDB" id="TriTrypDB:LmxM.14.0120"/>
<dbReference type="PhylomeDB" id="E9APK6"/>
<evidence type="ECO:0000313" key="2">
    <source>
        <dbReference type="EMBL" id="CBZ24870.1"/>
    </source>
</evidence>
<feature type="region of interest" description="Disordered" evidence="1">
    <location>
        <begin position="86"/>
        <end position="120"/>
    </location>
</feature>
<organism evidence="2 3">
    <name type="scientific">Leishmania mexicana (strain MHOM/GT/2001/U1103)</name>
    <dbReference type="NCBI Taxonomy" id="929439"/>
    <lineage>
        <taxon>Eukaryota</taxon>
        <taxon>Discoba</taxon>
        <taxon>Euglenozoa</taxon>
        <taxon>Kinetoplastea</taxon>
        <taxon>Metakinetoplastina</taxon>
        <taxon>Trypanosomatida</taxon>
        <taxon>Trypanosomatidae</taxon>
        <taxon>Leishmaniinae</taxon>
        <taxon>Leishmania</taxon>
    </lineage>
</organism>
<keyword evidence="3" id="KW-1185">Reference proteome</keyword>
<dbReference type="OrthoDB" id="273617at2759"/>
<reference evidence="2 3" key="1">
    <citation type="journal article" date="2011" name="Genome Res.">
        <title>Chromosome and gene copy number variation allow major structural change between species and strains of Leishmania.</title>
        <authorList>
            <person name="Rogers M.B."/>
            <person name="Hilley J.D."/>
            <person name="Dickens N.J."/>
            <person name="Wilkes J."/>
            <person name="Bates P.A."/>
            <person name="Depledge D.P."/>
            <person name="Harris D."/>
            <person name="Her Y."/>
            <person name="Herzyk P."/>
            <person name="Imamura H."/>
            <person name="Otto T.D."/>
            <person name="Sanders M."/>
            <person name="Seeger K."/>
            <person name="Dujardin J.C."/>
            <person name="Berriman M."/>
            <person name="Smith D.F."/>
            <person name="Hertz-Fowler C."/>
            <person name="Mottram J.C."/>
        </authorList>
    </citation>
    <scope>NUCLEOTIDE SEQUENCE [LARGE SCALE GENOMIC DNA]</scope>
    <source>
        <strain evidence="2 3">MHOM/GT/2001/U1103</strain>
    </source>
</reference>
<accession>E9APK6</accession>
<dbReference type="OMA" id="GCVEYPT"/>
<dbReference type="RefSeq" id="XP_003873383.1">
    <property type="nucleotide sequence ID" value="XM_003873334.1"/>
</dbReference>
<feature type="compositionally biased region" description="Pro residues" evidence="1">
    <location>
        <begin position="48"/>
        <end position="65"/>
    </location>
</feature>
<sequence>MTSSMSVPPPPSAAIPLPSSATAVPLPPAVAVPPPPAETTPPTSSGGVPPPQSAPLVPPPPGSVIPLPHPPCINAAVSAAPPPPSAIATAPLPPEVAPPAPTSAVAPPPPVQAAPGVTAPPPVQPISVEAWRTLESATREPVPNMEATRYLSVEERVRDEVCRLFILSEYDVGTLMVNIAQSLQHVGRHDVGLLRNENNTAFTITQSAAHGRQGDTLVEQRRYAVADAVARINQAGSDAERAFAEVAQRGAETAPPAAPVKDTPTAAAPAFRKSAYELLMEQIAATRRGRSPQNRRIASPEERPKRAAGGAGCVEYPTSYNGSYLLRRYGGTYDPQRQYSHYRYYGCPPSK</sequence>
<dbReference type="KEGG" id="lmi:LMXM_14_0120"/>
<feature type="compositionally biased region" description="Pro residues" evidence="1">
    <location>
        <begin position="25"/>
        <end position="39"/>
    </location>
</feature>
<dbReference type="GeneID" id="13455191"/>
<evidence type="ECO:0000313" key="3">
    <source>
        <dbReference type="Proteomes" id="UP000007259"/>
    </source>
</evidence>
<dbReference type="EMBL" id="FR799567">
    <property type="protein sequence ID" value="CBZ24870.1"/>
    <property type="molecule type" value="Genomic_DNA"/>
</dbReference>
<gene>
    <name evidence="2" type="ORF">LMXM_14_0120</name>
</gene>
<proteinExistence type="predicted"/>
<protein>
    <submittedName>
        <fullName evidence="2">Uncharacterized protein</fullName>
    </submittedName>
</protein>
<feature type="region of interest" description="Disordered" evidence="1">
    <location>
        <begin position="286"/>
        <end position="312"/>
    </location>
</feature>
<feature type="compositionally biased region" description="Low complexity" evidence="1">
    <location>
        <begin position="14"/>
        <end position="24"/>
    </location>
</feature>
<name>E9APK6_LEIMU</name>
<dbReference type="AlphaFoldDB" id="E9APK6"/>
<dbReference type="Proteomes" id="UP000007259">
    <property type="component" value="Chromosome 14"/>
</dbReference>
<feature type="region of interest" description="Disordered" evidence="1">
    <location>
        <begin position="1"/>
        <end position="65"/>
    </location>
</feature>
<evidence type="ECO:0000256" key="1">
    <source>
        <dbReference type="SAM" id="MobiDB-lite"/>
    </source>
</evidence>